<sequence length="57" mass="6933">MVRCRLKRRARPGAKRRGTPVIRCQRFRNQVYRNQALDEQNKKLKGPHRFQRKGPKF</sequence>
<reference evidence="1 2" key="1">
    <citation type="submission" date="2013-01" db="EMBL/GenBank/DDBJ databases">
        <authorList>
            <person name="Harkins D.M."/>
            <person name="Durkin A.S."/>
            <person name="Brinkac L.M."/>
            <person name="Haft D.H."/>
            <person name="Selengut J.D."/>
            <person name="Sanka R."/>
            <person name="DePew J."/>
            <person name="Purushe J."/>
            <person name="Chanthongthip A."/>
            <person name="Lattana O."/>
            <person name="Phetsouvanh R."/>
            <person name="Newton P.N."/>
            <person name="Vinetz J.M."/>
            <person name="Sutton G.G."/>
            <person name="Nierman W.C."/>
            <person name="Fouts D.E."/>
        </authorList>
    </citation>
    <scope>NUCLEOTIDE SEQUENCE [LARGE SCALE GENOMIC DNA]</scope>
    <source>
        <strain evidence="1 2">UI 13098</strain>
    </source>
</reference>
<accession>M6PZF7</accession>
<dbReference type="AlphaFoldDB" id="M6PZF7"/>
<name>M6PZF7_9LEPT</name>
<evidence type="ECO:0000313" key="1">
    <source>
        <dbReference type="EMBL" id="EMN88439.1"/>
    </source>
</evidence>
<dbReference type="EMBL" id="AHNU02000081">
    <property type="protein sequence ID" value="EMN88439.1"/>
    <property type="molecule type" value="Genomic_DNA"/>
</dbReference>
<organism evidence="1 2">
    <name type="scientific">Leptospira weilii str. UI 13098</name>
    <dbReference type="NCBI Taxonomy" id="1088542"/>
    <lineage>
        <taxon>Bacteria</taxon>
        <taxon>Pseudomonadati</taxon>
        <taxon>Spirochaetota</taxon>
        <taxon>Spirochaetia</taxon>
        <taxon>Leptospirales</taxon>
        <taxon>Leptospiraceae</taxon>
        <taxon>Leptospira</taxon>
    </lineage>
</organism>
<evidence type="ECO:0000313" key="2">
    <source>
        <dbReference type="Proteomes" id="UP000012118"/>
    </source>
</evidence>
<proteinExistence type="predicted"/>
<keyword evidence="2" id="KW-1185">Reference proteome</keyword>
<comment type="caution">
    <text evidence="1">The sequence shown here is derived from an EMBL/GenBank/DDBJ whole genome shotgun (WGS) entry which is preliminary data.</text>
</comment>
<protein>
    <submittedName>
        <fullName evidence="1">Uncharacterized protein</fullName>
    </submittedName>
</protein>
<dbReference type="Proteomes" id="UP000012118">
    <property type="component" value="Unassembled WGS sequence"/>
</dbReference>
<gene>
    <name evidence="1" type="ORF">LEP1GSC108_2147</name>
</gene>